<protein>
    <submittedName>
        <fullName evidence="2">Uncharacterized protein</fullName>
    </submittedName>
</protein>
<feature type="transmembrane region" description="Helical" evidence="1">
    <location>
        <begin position="77"/>
        <end position="98"/>
    </location>
</feature>
<keyword evidence="3" id="KW-1185">Reference proteome</keyword>
<keyword evidence="1" id="KW-0472">Membrane</keyword>
<sequence length="272" mass="30196">MGGFRYNKIKFQIPSPTNESKGPEPISGQSSHALALQKPKRYLNQYPPWIFSLQATSFDTIYFAGYLDHFVRLGNSVWTFVASCIASLISPIVLRLGLYAGDAQAISADDDYARPNTIHAGLGYSRFPEPDEAQPGTQKLKEYVTAKSVNAAGYVNADVPIIKYSLLSSVFTPFHGNRGRAVEFESARESLVLSSPQVLVALWHEFPGEPKWLAPDTLVLEYCGEMSTRWRVGRIHKPFLDVDAIVERACSNQARVVRCCGWSVFWSAPTGT</sequence>
<dbReference type="Proteomes" id="UP001218218">
    <property type="component" value="Unassembled WGS sequence"/>
</dbReference>
<evidence type="ECO:0000256" key="1">
    <source>
        <dbReference type="SAM" id="Phobius"/>
    </source>
</evidence>
<evidence type="ECO:0000313" key="2">
    <source>
        <dbReference type="EMBL" id="KAJ7321303.1"/>
    </source>
</evidence>
<keyword evidence="1" id="KW-1133">Transmembrane helix</keyword>
<organism evidence="2 3">
    <name type="scientific">Mycena albidolilacea</name>
    <dbReference type="NCBI Taxonomy" id="1033008"/>
    <lineage>
        <taxon>Eukaryota</taxon>
        <taxon>Fungi</taxon>
        <taxon>Dikarya</taxon>
        <taxon>Basidiomycota</taxon>
        <taxon>Agaricomycotina</taxon>
        <taxon>Agaricomycetes</taxon>
        <taxon>Agaricomycetidae</taxon>
        <taxon>Agaricales</taxon>
        <taxon>Marasmiineae</taxon>
        <taxon>Mycenaceae</taxon>
        <taxon>Mycena</taxon>
    </lineage>
</organism>
<accession>A0AAD6ZGD6</accession>
<gene>
    <name evidence="2" type="ORF">DFH08DRAFT_818672</name>
</gene>
<feature type="transmembrane region" description="Helical" evidence="1">
    <location>
        <begin position="46"/>
        <end position="65"/>
    </location>
</feature>
<comment type="caution">
    <text evidence="2">The sequence shown here is derived from an EMBL/GenBank/DDBJ whole genome shotgun (WGS) entry which is preliminary data.</text>
</comment>
<dbReference type="EMBL" id="JARIHO010000051">
    <property type="protein sequence ID" value="KAJ7321303.1"/>
    <property type="molecule type" value="Genomic_DNA"/>
</dbReference>
<name>A0AAD6ZGD6_9AGAR</name>
<evidence type="ECO:0000313" key="3">
    <source>
        <dbReference type="Proteomes" id="UP001218218"/>
    </source>
</evidence>
<reference evidence="2" key="1">
    <citation type="submission" date="2023-03" db="EMBL/GenBank/DDBJ databases">
        <title>Massive genome expansion in bonnet fungi (Mycena s.s.) driven by repeated elements and novel gene families across ecological guilds.</title>
        <authorList>
            <consortium name="Lawrence Berkeley National Laboratory"/>
            <person name="Harder C.B."/>
            <person name="Miyauchi S."/>
            <person name="Viragh M."/>
            <person name="Kuo A."/>
            <person name="Thoen E."/>
            <person name="Andreopoulos B."/>
            <person name="Lu D."/>
            <person name="Skrede I."/>
            <person name="Drula E."/>
            <person name="Henrissat B."/>
            <person name="Morin E."/>
            <person name="Kohler A."/>
            <person name="Barry K."/>
            <person name="LaButti K."/>
            <person name="Morin E."/>
            <person name="Salamov A."/>
            <person name="Lipzen A."/>
            <person name="Mereny Z."/>
            <person name="Hegedus B."/>
            <person name="Baldrian P."/>
            <person name="Stursova M."/>
            <person name="Weitz H."/>
            <person name="Taylor A."/>
            <person name="Grigoriev I.V."/>
            <person name="Nagy L.G."/>
            <person name="Martin F."/>
            <person name="Kauserud H."/>
        </authorList>
    </citation>
    <scope>NUCLEOTIDE SEQUENCE</scope>
    <source>
        <strain evidence="2">CBHHK002</strain>
    </source>
</reference>
<keyword evidence="1" id="KW-0812">Transmembrane</keyword>
<proteinExistence type="predicted"/>
<dbReference type="AlphaFoldDB" id="A0AAD6ZGD6"/>